<dbReference type="AlphaFoldDB" id="D8SAW7"/>
<dbReference type="KEGG" id="smo:SELMODRAFT_419901"/>
<proteinExistence type="predicted"/>
<protein>
    <submittedName>
        <fullName evidence="1">Uncharacterized protein</fullName>
    </submittedName>
</protein>
<gene>
    <name evidence="1" type="ORF">SELMODRAFT_419901</name>
</gene>
<evidence type="ECO:0000313" key="2">
    <source>
        <dbReference type="Proteomes" id="UP000001514"/>
    </source>
</evidence>
<dbReference type="InParanoid" id="D8SAW7"/>
<dbReference type="HOGENOM" id="CLU_1952569_0_0_1"/>
<accession>D8SAW7</accession>
<reference evidence="1 2" key="1">
    <citation type="journal article" date="2011" name="Science">
        <title>The Selaginella genome identifies genetic changes associated with the evolution of vascular plants.</title>
        <authorList>
            <person name="Banks J.A."/>
            <person name="Nishiyama T."/>
            <person name="Hasebe M."/>
            <person name="Bowman J.L."/>
            <person name="Gribskov M."/>
            <person name="dePamphilis C."/>
            <person name="Albert V.A."/>
            <person name="Aono N."/>
            <person name="Aoyama T."/>
            <person name="Ambrose B.A."/>
            <person name="Ashton N.W."/>
            <person name="Axtell M.J."/>
            <person name="Barker E."/>
            <person name="Barker M.S."/>
            <person name="Bennetzen J.L."/>
            <person name="Bonawitz N.D."/>
            <person name="Chapple C."/>
            <person name="Cheng C."/>
            <person name="Correa L.G."/>
            <person name="Dacre M."/>
            <person name="DeBarry J."/>
            <person name="Dreyer I."/>
            <person name="Elias M."/>
            <person name="Engstrom E.M."/>
            <person name="Estelle M."/>
            <person name="Feng L."/>
            <person name="Finet C."/>
            <person name="Floyd S.K."/>
            <person name="Frommer W.B."/>
            <person name="Fujita T."/>
            <person name="Gramzow L."/>
            <person name="Gutensohn M."/>
            <person name="Harholt J."/>
            <person name="Hattori M."/>
            <person name="Heyl A."/>
            <person name="Hirai T."/>
            <person name="Hiwatashi Y."/>
            <person name="Ishikawa M."/>
            <person name="Iwata M."/>
            <person name="Karol K.G."/>
            <person name="Koehler B."/>
            <person name="Kolukisaoglu U."/>
            <person name="Kubo M."/>
            <person name="Kurata T."/>
            <person name="Lalonde S."/>
            <person name="Li K."/>
            <person name="Li Y."/>
            <person name="Litt A."/>
            <person name="Lyons E."/>
            <person name="Manning G."/>
            <person name="Maruyama T."/>
            <person name="Michael T.P."/>
            <person name="Mikami K."/>
            <person name="Miyazaki S."/>
            <person name="Morinaga S."/>
            <person name="Murata T."/>
            <person name="Mueller-Roeber B."/>
            <person name="Nelson D.R."/>
            <person name="Obara M."/>
            <person name="Oguri Y."/>
            <person name="Olmstead R.G."/>
            <person name="Onodera N."/>
            <person name="Petersen B.L."/>
            <person name="Pils B."/>
            <person name="Prigge M."/>
            <person name="Rensing S.A."/>
            <person name="Riano-Pachon D.M."/>
            <person name="Roberts A.W."/>
            <person name="Sato Y."/>
            <person name="Scheller H.V."/>
            <person name="Schulz B."/>
            <person name="Schulz C."/>
            <person name="Shakirov E.V."/>
            <person name="Shibagaki N."/>
            <person name="Shinohara N."/>
            <person name="Shippen D.E."/>
            <person name="Soerensen I."/>
            <person name="Sotooka R."/>
            <person name="Sugimoto N."/>
            <person name="Sugita M."/>
            <person name="Sumikawa N."/>
            <person name="Tanurdzic M."/>
            <person name="Theissen G."/>
            <person name="Ulvskov P."/>
            <person name="Wakazuki S."/>
            <person name="Weng J.K."/>
            <person name="Willats W.W."/>
            <person name="Wipf D."/>
            <person name="Wolf P.G."/>
            <person name="Yang L."/>
            <person name="Zimmer A.D."/>
            <person name="Zhu Q."/>
            <person name="Mitros T."/>
            <person name="Hellsten U."/>
            <person name="Loque D."/>
            <person name="Otillar R."/>
            <person name="Salamov A."/>
            <person name="Schmutz J."/>
            <person name="Shapiro H."/>
            <person name="Lindquist E."/>
            <person name="Lucas S."/>
            <person name="Rokhsar D."/>
            <person name="Grigoriev I.V."/>
        </authorList>
    </citation>
    <scope>NUCLEOTIDE SEQUENCE [LARGE SCALE GENOMIC DNA]</scope>
</reference>
<name>D8SAW7_SELML</name>
<dbReference type="Proteomes" id="UP000001514">
    <property type="component" value="Unassembled WGS sequence"/>
</dbReference>
<dbReference type="InterPro" id="IPR002885">
    <property type="entry name" value="PPR_rpt"/>
</dbReference>
<dbReference type="Gramene" id="EFJ18503">
    <property type="protein sequence ID" value="EFJ18503"/>
    <property type="gene ID" value="SELMODRAFT_419901"/>
</dbReference>
<dbReference type="Pfam" id="PF01535">
    <property type="entry name" value="PPR"/>
    <property type="match status" value="2"/>
</dbReference>
<organism evidence="2">
    <name type="scientific">Selaginella moellendorffii</name>
    <name type="common">Spikemoss</name>
    <dbReference type="NCBI Taxonomy" id="88036"/>
    <lineage>
        <taxon>Eukaryota</taxon>
        <taxon>Viridiplantae</taxon>
        <taxon>Streptophyta</taxon>
        <taxon>Embryophyta</taxon>
        <taxon>Tracheophyta</taxon>
        <taxon>Lycopodiopsida</taxon>
        <taxon>Selaginellales</taxon>
        <taxon>Selaginellaceae</taxon>
        <taxon>Selaginella</taxon>
    </lineage>
</organism>
<keyword evidence="2" id="KW-1185">Reference proteome</keyword>
<sequence length="129" mass="14323">MRMCKAGTMVVKKESLALRTTSSILARRLPGQGWSIRRRLSALPEDGERVQAIASVMLDSFTKRGEVAQALELVDEFVDLPLPSADLEPARQDDCGGRWRPATQDDRELCRRKNAGEALELVKEMRAAG</sequence>
<evidence type="ECO:0000313" key="1">
    <source>
        <dbReference type="EMBL" id="EFJ18503.1"/>
    </source>
</evidence>
<dbReference type="EMBL" id="GL377609">
    <property type="protein sequence ID" value="EFJ18503.1"/>
    <property type="molecule type" value="Genomic_DNA"/>
</dbReference>